<feature type="transmembrane region" description="Helical" evidence="1">
    <location>
        <begin position="20"/>
        <end position="40"/>
    </location>
</feature>
<keyword evidence="1" id="KW-0812">Transmembrane</keyword>
<keyword evidence="3" id="KW-1185">Reference proteome</keyword>
<proteinExistence type="predicted"/>
<dbReference type="EMBL" id="CP136137">
    <property type="protein sequence ID" value="WYY08219.1"/>
    <property type="molecule type" value="Genomic_DNA"/>
</dbReference>
<feature type="transmembrane region" description="Helical" evidence="1">
    <location>
        <begin position="92"/>
        <end position="113"/>
    </location>
</feature>
<sequence length="185" mass="19352">MIGAIADTTIWLLDVPVDNGPVFLVLAVVGGLGTAAIHSATRRVRTRRLPGSIITNTTLVDGARPLLESARAREQLPRATPPAPRRLNLPRMLTGAMLVVLVFAGVLGILGTARVPVTDAYIRAHGAQASASVDDGWVTFTAANGRAYTLRLSAGSTDLALDAGAVAVRYLARHPQAYVITGEAP</sequence>
<protein>
    <submittedName>
        <fullName evidence="2">Uncharacterized protein</fullName>
    </submittedName>
</protein>
<accession>A0ABZ2U6N8</accession>
<name>A0ABZ2U6N8_9ACTN</name>
<gene>
    <name evidence="2" type="ORF">RVF87_03810</name>
</gene>
<evidence type="ECO:0000256" key="1">
    <source>
        <dbReference type="SAM" id="Phobius"/>
    </source>
</evidence>
<organism evidence="2 3">
    <name type="scientific">Gordonia hydrophobica</name>
    <dbReference type="NCBI Taxonomy" id="40516"/>
    <lineage>
        <taxon>Bacteria</taxon>
        <taxon>Bacillati</taxon>
        <taxon>Actinomycetota</taxon>
        <taxon>Actinomycetes</taxon>
        <taxon>Mycobacteriales</taxon>
        <taxon>Gordoniaceae</taxon>
        <taxon>Gordonia</taxon>
    </lineage>
</organism>
<dbReference type="Proteomes" id="UP001479933">
    <property type="component" value="Chromosome"/>
</dbReference>
<dbReference type="RefSeq" id="WP_066166749.1">
    <property type="nucleotide sequence ID" value="NZ_CP136137.1"/>
</dbReference>
<reference evidence="2 3" key="1">
    <citation type="journal article" date="2023" name="Virus Evol.">
        <title>Computational host range prediction-The good, the bad, and the ugly.</title>
        <authorList>
            <person name="Howell A.A."/>
            <person name="Versoza C.J."/>
            <person name="Pfeifer S.P."/>
        </authorList>
    </citation>
    <scope>NUCLEOTIDE SEQUENCE [LARGE SCALE GENOMIC DNA]</scope>
    <source>
        <strain evidence="2 3">1610/1b</strain>
    </source>
</reference>
<evidence type="ECO:0000313" key="3">
    <source>
        <dbReference type="Proteomes" id="UP001479933"/>
    </source>
</evidence>
<keyword evidence="1" id="KW-1133">Transmembrane helix</keyword>
<evidence type="ECO:0000313" key="2">
    <source>
        <dbReference type="EMBL" id="WYY08219.1"/>
    </source>
</evidence>
<keyword evidence="1" id="KW-0472">Membrane</keyword>